<dbReference type="RefSeq" id="WP_261499741.1">
    <property type="nucleotide sequence ID" value="NZ_JAODYH010000004.1"/>
</dbReference>
<reference evidence="9 10" key="1">
    <citation type="submission" date="2022-09" db="EMBL/GenBank/DDBJ databases">
        <title>Draft genome of isolate Be4.</title>
        <authorList>
            <person name="Sanchez-Castro I."/>
            <person name="Martinez-Rodriguez P."/>
            <person name="Descostes M."/>
            <person name="Merroun M."/>
        </authorList>
    </citation>
    <scope>NUCLEOTIDE SEQUENCE [LARGE SCALE GENOMIC DNA]</scope>
    <source>
        <strain evidence="9 10">Be4</strain>
    </source>
</reference>
<organism evidence="9 10">
    <name type="scientific">Acidovorax bellezanensis</name>
    <dbReference type="NCBI Taxonomy" id="2976702"/>
    <lineage>
        <taxon>Bacteria</taxon>
        <taxon>Pseudomonadati</taxon>
        <taxon>Pseudomonadota</taxon>
        <taxon>Betaproteobacteria</taxon>
        <taxon>Burkholderiales</taxon>
        <taxon>Comamonadaceae</taxon>
        <taxon>Acidovorax</taxon>
    </lineage>
</organism>
<dbReference type="PIRSF" id="PIRSF006066">
    <property type="entry name" value="HI0050"/>
    <property type="match status" value="1"/>
</dbReference>
<feature type="transmembrane region" description="Helical" evidence="7">
    <location>
        <begin position="217"/>
        <end position="234"/>
    </location>
</feature>
<evidence type="ECO:0000256" key="5">
    <source>
        <dbReference type="ARBA" id="ARBA00022989"/>
    </source>
</evidence>
<keyword evidence="5 7" id="KW-1133">Transmembrane helix</keyword>
<dbReference type="NCBIfam" id="TIGR00786">
    <property type="entry name" value="dctM"/>
    <property type="match status" value="1"/>
</dbReference>
<feature type="transmembrane region" description="Helical" evidence="7">
    <location>
        <begin position="264"/>
        <end position="293"/>
    </location>
</feature>
<comment type="function">
    <text evidence="7">Part of the tripartite ATP-independent periplasmic (TRAP) transport system.</text>
</comment>
<keyword evidence="3 7" id="KW-0997">Cell inner membrane</keyword>
<comment type="similarity">
    <text evidence="7">Belongs to the TRAP transporter large permease family.</text>
</comment>
<proteinExistence type="inferred from homology"/>
<keyword evidence="6 7" id="KW-0472">Membrane</keyword>
<comment type="subunit">
    <text evidence="7">The complex comprises the extracytoplasmic solute receptor protein and the two transmembrane proteins.</text>
</comment>
<dbReference type="EMBL" id="JAODYH010000004">
    <property type="protein sequence ID" value="MCT9810642.1"/>
    <property type="molecule type" value="Genomic_DNA"/>
</dbReference>
<dbReference type="PANTHER" id="PTHR33362">
    <property type="entry name" value="SIALIC ACID TRAP TRANSPORTER PERMEASE PROTEIN SIAT-RELATED"/>
    <property type="match status" value="1"/>
</dbReference>
<feature type="transmembrane region" description="Helical" evidence="7">
    <location>
        <begin position="139"/>
        <end position="164"/>
    </location>
</feature>
<accession>A0ABT2PJH7</accession>
<evidence type="ECO:0000259" key="8">
    <source>
        <dbReference type="Pfam" id="PF06808"/>
    </source>
</evidence>
<dbReference type="InterPro" id="IPR010656">
    <property type="entry name" value="DctM"/>
</dbReference>
<evidence type="ECO:0000256" key="4">
    <source>
        <dbReference type="ARBA" id="ARBA00022692"/>
    </source>
</evidence>
<feature type="transmembrane region" description="Helical" evidence="7">
    <location>
        <begin position="78"/>
        <end position="100"/>
    </location>
</feature>
<dbReference type="Pfam" id="PF06808">
    <property type="entry name" value="DctM"/>
    <property type="match status" value="1"/>
</dbReference>
<evidence type="ECO:0000256" key="3">
    <source>
        <dbReference type="ARBA" id="ARBA00022519"/>
    </source>
</evidence>
<comment type="subcellular location">
    <subcellularLocation>
        <location evidence="1 7">Cell inner membrane</location>
        <topology evidence="1 7">Multi-pass membrane protein</topology>
    </subcellularLocation>
</comment>
<evidence type="ECO:0000256" key="1">
    <source>
        <dbReference type="ARBA" id="ARBA00004429"/>
    </source>
</evidence>
<feature type="domain" description="TRAP C4-dicarboxylate transport system permease DctM subunit" evidence="8">
    <location>
        <begin position="8"/>
        <end position="416"/>
    </location>
</feature>
<name>A0ABT2PJH7_9BURK</name>
<evidence type="ECO:0000256" key="6">
    <source>
        <dbReference type="ARBA" id="ARBA00023136"/>
    </source>
</evidence>
<feature type="transmembrane region" description="Helical" evidence="7">
    <location>
        <begin position="395"/>
        <end position="424"/>
    </location>
</feature>
<evidence type="ECO:0000256" key="7">
    <source>
        <dbReference type="RuleBase" id="RU369079"/>
    </source>
</evidence>
<feature type="transmembrane region" description="Helical" evidence="7">
    <location>
        <begin position="47"/>
        <end position="66"/>
    </location>
</feature>
<keyword evidence="10" id="KW-1185">Reference proteome</keyword>
<feature type="transmembrane region" description="Helical" evidence="7">
    <location>
        <begin position="240"/>
        <end position="257"/>
    </location>
</feature>
<feature type="transmembrane region" description="Helical" evidence="7">
    <location>
        <begin position="313"/>
        <end position="343"/>
    </location>
</feature>
<protein>
    <recommendedName>
        <fullName evidence="7">TRAP transporter large permease protein</fullName>
    </recommendedName>
</protein>
<dbReference type="PANTHER" id="PTHR33362:SF4">
    <property type="entry name" value="2,3-DIKETO-L-GULONATE TRAP TRANSPORTER LARGE PERMEASE PROTEIN YIAN"/>
    <property type="match status" value="1"/>
</dbReference>
<gene>
    <name evidence="9" type="ORF">N0K08_08355</name>
</gene>
<sequence>MTVLIFVGALLGAMAIGMPIAYALLFSGLALMLHLDLFDAQILAQNVINGADSFPLLAVPFFMLAGEIMNVGGLSKRIVHLAITLVGHMRGGLGFVAIIAACLMAALSGSAVADTAALAALLLPMMVKAGHDKARAGGLIASAGIIAPIIPPSIGFVVFGVAANVSIGKLFMAGIVPGLLMGVSIAIAWWIVASRENVSLPPVSTTREKLQAFKDSLWALGLPVIVLFGLKFGIFTPTEAAVVAAVYALFVAMVVYREINLRQLYAVFVTAAKITSVIMFLVAASMVSAWLITVAEIPDQIIALLEPLLDSPTLLLIAIMVLVMVVGTAMDMMPTILILTPVLMPVIKEAGIDPVYFGVLFIMNNAIGLVTPPVGSVLNVVAGVGKMRLDDVAKGVIPFMIAQFIVMFLLVFFPAIVMVPLNFLTK</sequence>
<dbReference type="InterPro" id="IPR004681">
    <property type="entry name" value="TRAP_DctM"/>
</dbReference>
<evidence type="ECO:0000313" key="9">
    <source>
        <dbReference type="EMBL" id="MCT9810642.1"/>
    </source>
</evidence>
<evidence type="ECO:0000313" key="10">
    <source>
        <dbReference type="Proteomes" id="UP001525968"/>
    </source>
</evidence>
<comment type="caution">
    <text evidence="9">The sequence shown here is derived from an EMBL/GenBank/DDBJ whole genome shotgun (WGS) entry which is preliminary data.</text>
</comment>
<keyword evidence="7" id="KW-0813">Transport</keyword>
<feature type="transmembrane region" description="Helical" evidence="7">
    <location>
        <begin position="106"/>
        <end position="127"/>
    </location>
</feature>
<feature type="transmembrane region" description="Helical" evidence="7">
    <location>
        <begin position="355"/>
        <end position="375"/>
    </location>
</feature>
<keyword evidence="4 7" id="KW-0812">Transmembrane</keyword>
<keyword evidence="2" id="KW-1003">Cell membrane</keyword>
<feature type="transmembrane region" description="Helical" evidence="7">
    <location>
        <begin position="170"/>
        <end position="192"/>
    </location>
</feature>
<dbReference type="Proteomes" id="UP001525968">
    <property type="component" value="Unassembled WGS sequence"/>
</dbReference>
<evidence type="ECO:0000256" key="2">
    <source>
        <dbReference type="ARBA" id="ARBA00022475"/>
    </source>
</evidence>